<sequence length="277" mass="31498">MVSGVSRKRPTASNRRRARQTEPEPLEVNVPVEEDDHVDTNNDYVDDDIGVENDDVDNDISVEADLMEDDVGVDDDNTELVPGAPEDSSLLISFRNHVAAAVWKKKVIVLWSALGRFTSSPNETKSRNRRTQPCWFDQPWILKHTVPIGGESRERVTEEMAEQSFLDLKPKLRKIREKLLLCNKWLIRFLMVGMKKMKLLLDFCLGPPASSLHLLSFTSLDKEPCPRGTRESKLVERKASRIGNNIQETQMGCIARVGLRFHFRSQPPMAGQSFTRV</sequence>
<protein>
    <submittedName>
        <fullName evidence="1">Uncharacterized protein</fullName>
    </submittedName>
</protein>
<comment type="caution">
    <text evidence="1">The sequence shown here is derived from an EMBL/GenBank/DDBJ whole genome shotgun (WGS) entry which is preliminary data.</text>
</comment>
<organism evidence="1 2">
    <name type="scientific">Camellia lanceoleosa</name>
    <dbReference type="NCBI Taxonomy" id="1840588"/>
    <lineage>
        <taxon>Eukaryota</taxon>
        <taxon>Viridiplantae</taxon>
        <taxon>Streptophyta</taxon>
        <taxon>Embryophyta</taxon>
        <taxon>Tracheophyta</taxon>
        <taxon>Spermatophyta</taxon>
        <taxon>Magnoliopsida</taxon>
        <taxon>eudicotyledons</taxon>
        <taxon>Gunneridae</taxon>
        <taxon>Pentapetalae</taxon>
        <taxon>asterids</taxon>
        <taxon>Ericales</taxon>
        <taxon>Theaceae</taxon>
        <taxon>Camellia</taxon>
    </lineage>
</organism>
<evidence type="ECO:0000313" key="2">
    <source>
        <dbReference type="Proteomes" id="UP001060215"/>
    </source>
</evidence>
<proteinExistence type="predicted"/>
<dbReference type="Proteomes" id="UP001060215">
    <property type="component" value="Chromosome 6"/>
</dbReference>
<keyword evidence="2" id="KW-1185">Reference proteome</keyword>
<evidence type="ECO:0000313" key="1">
    <source>
        <dbReference type="EMBL" id="KAI8023099.1"/>
    </source>
</evidence>
<name>A0ACC0IBI3_9ERIC</name>
<reference evidence="1 2" key="1">
    <citation type="journal article" date="2022" name="Plant J.">
        <title>Chromosome-level genome of Camellia lanceoleosa provides a valuable resource for understanding genome evolution and self-incompatibility.</title>
        <authorList>
            <person name="Gong W."/>
            <person name="Xiao S."/>
            <person name="Wang L."/>
            <person name="Liao Z."/>
            <person name="Chang Y."/>
            <person name="Mo W."/>
            <person name="Hu G."/>
            <person name="Li W."/>
            <person name="Zhao G."/>
            <person name="Zhu H."/>
            <person name="Hu X."/>
            <person name="Ji K."/>
            <person name="Xiang X."/>
            <person name="Song Q."/>
            <person name="Yuan D."/>
            <person name="Jin S."/>
            <person name="Zhang L."/>
        </authorList>
    </citation>
    <scope>NUCLEOTIDE SEQUENCE [LARGE SCALE GENOMIC DNA]</scope>
    <source>
        <strain evidence="1">SQ_2022a</strain>
    </source>
</reference>
<accession>A0ACC0IBI3</accession>
<gene>
    <name evidence="1" type="ORF">LOK49_LG03G02315</name>
</gene>
<dbReference type="EMBL" id="CM045763">
    <property type="protein sequence ID" value="KAI8023099.1"/>
    <property type="molecule type" value="Genomic_DNA"/>
</dbReference>